<organism evidence="21 22">
    <name type="scientific">Sinanodonta woodiana</name>
    <name type="common">Chinese pond mussel</name>
    <name type="synonym">Anodonta woodiana</name>
    <dbReference type="NCBI Taxonomy" id="1069815"/>
    <lineage>
        <taxon>Eukaryota</taxon>
        <taxon>Metazoa</taxon>
        <taxon>Spiralia</taxon>
        <taxon>Lophotrochozoa</taxon>
        <taxon>Mollusca</taxon>
        <taxon>Bivalvia</taxon>
        <taxon>Autobranchia</taxon>
        <taxon>Heteroconchia</taxon>
        <taxon>Palaeoheterodonta</taxon>
        <taxon>Unionida</taxon>
        <taxon>Unionoidea</taxon>
        <taxon>Unionidae</taxon>
        <taxon>Unioninae</taxon>
        <taxon>Sinanodonta</taxon>
    </lineage>
</organism>
<dbReference type="SUPFAM" id="SSF56529">
    <property type="entry name" value="FAH"/>
    <property type="match status" value="1"/>
</dbReference>
<gene>
    <name evidence="21" type="ORF">ACJMK2_026465</name>
</gene>
<keyword evidence="10 18" id="KW-0106">Calcium</keyword>
<protein>
    <recommendedName>
        <fullName evidence="7">Fumarylacetoacetase</fullName>
        <ecNumber evidence="6">3.7.1.2</ecNumber>
    </recommendedName>
    <alternativeName>
        <fullName evidence="14">Beta-diketonase</fullName>
    </alternativeName>
    <alternativeName>
        <fullName evidence="15">Fumarylacetoacetate hydrolase</fullName>
    </alternativeName>
</protein>
<proteinExistence type="inferred from homology"/>
<dbReference type="GO" id="GO:0004334">
    <property type="term" value="F:fumarylacetoacetase activity"/>
    <property type="evidence" value="ECO:0007669"/>
    <property type="project" value="UniProtKB-EC"/>
</dbReference>
<dbReference type="EMBL" id="JBJQND010000002">
    <property type="protein sequence ID" value="KAL3886480.1"/>
    <property type="molecule type" value="Genomic_DNA"/>
</dbReference>
<feature type="binding site" evidence="18">
    <location>
        <position position="135"/>
    </location>
    <ligand>
        <name>Mg(2+)</name>
        <dbReference type="ChEBI" id="CHEBI:18420"/>
    </ligand>
</feature>
<feature type="region of interest" description="Disordered" evidence="19">
    <location>
        <begin position="593"/>
        <end position="690"/>
    </location>
</feature>
<dbReference type="Pfam" id="PF01557">
    <property type="entry name" value="FAA_hydrolase"/>
    <property type="match status" value="1"/>
</dbReference>
<dbReference type="EC" id="3.7.1.2" evidence="6"/>
<dbReference type="GO" id="GO:0006559">
    <property type="term" value="P:L-phenylalanine catabolic process"/>
    <property type="evidence" value="ECO:0007669"/>
    <property type="project" value="UniProtKB-KW"/>
</dbReference>
<dbReference type="AlphaFoldDB" id="A0ABD3XND3"/>
<evidence type="ECO:0000256" key="6">
    <source>
        <dbReference type="ARBA" id="ARBA00012094"/>
    </source>
</evidence>
<evidence type="ECO:0000256" key="10">
    <source>
        <dbReference type="ARBA" id="ARBA00022837"/>
    </source>
</evidence>
<reference evidence="21 22" key="1">
    <citation type="submission" date="2024-11" db="EMBL/GenBank/DDBJ databases">
        <title>Chromosome-level genome assembly of the freshwater bivalve Anodonta woodiana.</title>
        <authorList>
            <person name="Chen X."/>
        </authorList>
    </citation>
    <scope>NUCLEOTIDE SEQUENCE [LARGE SCALE GENOMIC DNA]</scope>
    <source>
        <strain evidence="21">MN2024</strain>
        <tissue evidence="21">Gills</tissue>
    </source>
</reference>
<dbReference type="PANTHER" id="PTHR43069">
    <property type="entry name" value="FUMARYLACETOACETASE"/>
    <property type="match status" value="1"/>
</dbReference>
<evidence type="ECO:0000256" key="17">
    <source>
        <dbReference type="PIRSR" id="PIRSR605959-2"/>
    </source>
</evidence>
<feature type="active site" description="Proton acceptor" evidence="16">
    <location>
        <position position="11"/>
    </location>
</feature>
<keyword evidence="8 18" id="KW-0479">Metal-binding</keyword>
<dbReference type="Proteomes" id="UP001634394">
    <property type="component" value="Unassembled WGS sequence"/>
</dbReference>
<dbReference type="Gene3D" id="3.90.850.10">
    <property type="entry name" value="Fumarylacetoacetase-like, C-terminal domain"/>
    <property type="match status" value="1"/>
</dbReference>
<dbReference type="GO" id="GO:0006572">
    <property type="term" value="P:L-tyrosine catabolic process"/>
    <property type="evidence" value="ECO:0007669"/>
    <property type="project" value="UniProtKB-KW"/>
</dbReference>
<feature type="compositionally biased region" description="Low complexity" evidence="19">
    <location>
        <begin position="610"/>
        <end position="635"/>
    </location>
</feature>
<evidence type="ECO:0000259" key="20">
    <source>
        <dbReference type="Pfam" id="PF01557"/>
    </source>
</evidence>
<dbReference type="FunFam" id="3.90.850.10:FF:000004">
    <property type="entry name" value="Fumarylacetoacetase"/>
    <property type="match status" value="1"/>
</dbReference>
<evidence type="ECO:0000256" key="5">
    <source>
        <dbReference type="ARBA" id="ARBA00010211"/>
    </source>
</evidence>
<feature type="binding site" evidence="17">
    <location>
        <position position="122"/>
    </location>
    <ligand>
        <name>substrate</name>
    </ligand>
</feature>
<evidence type="ECO:0000256" key="11">
    <source>
        <dbReference type="ARBA" id="ARBA00022842"/>
    </source>
</evidence>
<evidence type="ECO:0000256" key="4">
    <source>
        <dbReference type="ARBA" id="ARBA00004782"/>
    </source>
</evidence>
<evidence type="ECO:0000256" key="16">
    <source>
        <dbReference type="PIRSR" id="PIRSR605959-1"/>
    </source>
</evidence>
<feature type="binding site" evidence="18">
    <location>
        <position position="131"/>
    </location>
    <ligand>
        <name>Mg(2+)</name>
        <dbReference type="ChEBI" id="CHEBI:18420"/>
    </ligand>
</feature>
<feature type="compositionally biased region" description="Low complexity" evidence="19">
    <location>
        <begin position="644"/>
        <end position="689"/>
    </location>
</feature>
<feature type="binding site" evidence="18">
    <location>
        <position position="79"/>
    </location>
    <ligand>
        <name>Ca(2+)</name>
        <dbReference type="ChEBI" id="CHEBI:29108"/>
    </ligand>
</feature>
<evidence type="ECO:0000256" key="15">
    <source>
        <dbReference type="ARBA" id="ARBA00031740"/>
    </source>
</evidence>
<comment type="cofactor">
    <cofactor evidence="2 18">
        <name>Ca(2+)</name>
        <dbReference type="ChEBI" id="CHEBI:29108"/>
    </cofactor>
</comment>
<keyword evidence="13" id="KW-0585">Phenylalanine catabolism</keyword>
<evidence type="ECO:0000256" key="1">
    <source>
        <dbReference type="ARBA" id="ARBA00000353"/>
    </source>
</evidence>
<keyword evidence="9" id="KW-0378">Hydrolase</keyword>
<evidence type="ECO:0000313" key="21">
    <source>
        <dbReference type="EMBL" id="KAL3886480.1"/>
    </source>
</evidence>
<comment type="catalytic activity">
    <reaction evidence="1">
        <text>4-fumarylacetoacetate + H2O = acetoacetate + fumarate + H(+)</text>
        <dbReference type="Rhea" id="RHEA:10244"/>
        <dbReference type="ChEBI" id="CHEBI:13705"/>
        <dbReference type="ChEBI" id="CHEBI:15377"/>
        <dbReference type="ChEBI" id="CHEBI:15378"/>
        <dbReference type="ChEBI" id="CHEBI:18034"/>
        <dbReference type="ChEBI" id="CHEBI:29806"/>
        <dbReference type="EC" id="3.7.1.2"/>
    </reaction>
</comment>
<evidence type="ECO:0000256" key="19">
    <source>
        <dbReference type="SAM" id="MobiDB-lite"/>
    </source>
</evidence>
<feature type="binding site" evidence="17">
    <location>
        <position position="6"/>
    </location>
    <ligand>
        <name>substrate</name>
    </ligand>
</feature>
<keyword evidence="11 18" id="KW-0460">Magnesium</keyword>
<evidence type="ECO:0000256" key="2">
    <source>
        <dbReference type="ARBA" id="ARBA00001913"/>
    </source>
</evidence>
<dbReference type="NCBIfam" id="TIGR01266">
    <property type="entry name" value="fum_ac_acetase"/>
    <property type="match status" value="1"/>
</dbReference>
<feature type="binding site" evidence="17">
    <location>
        <position position="118"/>
    </location>
    <ligand>
        <name>substrate</name>
    </ligand>
</feature>
<dbReference type="GO" id="GO:0046872">
    <property type="term" value="F:metal ion binding"/>
    <property type="evidence" value="ECO:0007669"/>
    <property type="project" value="UniProtKB-KW"/>
</dbReference>
<accession>A0ABD3XND3</accession>
<evidence type="ECO:0000256" key="7">
    <source>
        <dbReference type="ARBA" id="ARBA00014741"/>
    </source>
</evidence>
<sequence>DYTDFYSSKNHAYNVGCMFRGKENALMPNWTYLPVGYHGRASSVVVSGTPIRRPNGQTCPDESQPPVFTTCKLFDFELEMAFFTGPATKLGEPIPIDKTEDYMFGMVLMNDWSARDIQKWEYVPLGPFLAKNLGTTISPWVVTMDALQQFKVPNAEQNPKPFPYLYHEDPFSFDIHLEVDLMYDGLSQPKTICRSNFKHMYWTMKQQLAHHTVTGCNINPGDLMGSGTISGETEDSYGSMLELSWRGTKPLDLGNGITRKFLQDGDEVIMTGYCEGNGYRVGFGTCTGRVIPAPPLTFFKAFSSSVPNRNLSSWTLCDRGREWEAPKELKSASIRKTVAASKHGGMCCKQLFIVLTAQLDPISQTRKCEMLFMCPTFCMKMKDGCYVCDCSALSKYMEDMSKEVQNVANNGISQTGTEAQTMPLQAGDKKPTTQGNKANILPEHDQFVDQGLGRFLAGSDNRLSQTGWNGMQQDNYFNNLQLFMPDFKAYAHVNEGLPGMNCPSISFDCPAECWRTDIITGCLDCSCGGMDNTNFKKTTQTPTAKMKSLPTESSTKEYMNEAASTSVSRAAPLYSTAITTGLNSFLYIEPKSDKVTTPTNTPRITPEIDTTTPAKTTRTTISLSTSSTTLQVTPSMTEHQETSTQQLTATQQPTTTRQPATTQQTTTTRQPTTTQQPTTTRQPTTTQQPKTILSLETMQSTPSTTHSEITNILSSNTDNGLTSHASGQLTANSTEIDHSGLLTGMNTNRKAQTSPAHENGTLLNLSAPEHTSPSLVPTTPDQGPCPPFKCNTTCGNRPYERDARGCSRCV</sequence>
<keyword evidence="12" id="KW-0828">Tyrosine catabolism</keyword>
<dbReference type="InterPro" id="IPR005959">
    <property type="entry name" value="Fumarylacetoacetase"/>
</dbReference>
<evidence type="ECO:0000256" key="9">
    <source>
        <dbReference type="ARBA" id="ARBA00022801"/>
    </source>
</evidence>
<feature type="binding site" evidence="18">
    <location>
        <position position="111"/>
    </location>
    <ligand>
        <name>Mg(2+)</name>
        <dbReference type="ChEBI" id="CHEBI:18420"/>
    </ligand>
</feature>
<evidence type="ECO:0000313" key="22">
    <source>
        <dbReference type="Proteomes" id="UP001634394"/>
    </source>
</evidence>
<comment type="caution">
    <text evidence="21">The sequence shown here is derived from an EMBL/GenBank/DDBJ whole genome shotgun (WGS) entry which is preliminary data.</text>
</comment>
<comment type="similarity">
    <text evidence="5">Belongs to the FAH family.</text>
</comment>
<feature type="binding site" evidence="17">
    <location>
        <position position="20"/>
    </location>
    <ligand>
        <name>substrate</name>
    </ligand>
</feature>
<feature type="region of interest" description="Disordered" evidence="19">
    <location>
        <begin position="739"/>
        <end position="783"/>
    </location>
</feature>
<comment type="cofactor">
    <cofactor evidence="3 18">
        <name>Mg(2+)</name>
        <dbReference type="ChEBI" id="CHEBI:18420"/>
    </cofactor>
</comment>
<keyword evidence="22" id="KW-1185">Reference proteome</keyword>
<evidence type="ECO:0000256" key="3">
    <source>
        <dbReference type="ARBA" id="ARBA00001946"/>
    </source>
</evidence>
<evidence type="ECO:0000256" key="8">
    <source>
        <dbReference type="ARBA" id="ARBA00022723"/>
    </source>
</evidence>
<evidence type="ECO:0000256" key="14">
    <source>
        <dbReference type="ARBA" id="ARBA00030270"/>
    </source>
</evidence>
<evidence type="ECO:0000256" key="12">
    <source>
        <dbReference type="ARBA" id="ARBA00022878"/>
    </source>
</evidence>
<feature type="domain" description="Fumarylacetoacetase-like C-terminal" evidence="20">
    <location>
        <begin position="4"/>
        <end position="290"/>
    </location>
</feature>
<dbReference type="InterPro" id="IPR011234">
    <property type="entry name" value="Fumarylacetoacetase-like_C"/>
</dbReference>
<feature type="binding site" evidence="17">
    <location>
        <position position="228"/>
    </location>
    <ligand>
        <name>substrate</name>
    </ligand>
</feature>
<name>A0ABD3XND3_SINWO</name>
<feature type="compositionally biased region" description="Polar residues" evidence="19">
    <location>
        <begin position="744"/>
        <end position="781"/>
    </location>
</feature>
<comment type="pathway">
    <text evidence="4">Amino-acid degradation; L-phenylalanine degradation; acetoacetate and fumarate from L-phenylalanine: step 6/6.</text>
</comment>
<dbReference type="InterPro" id="IPR036663">
    <property type="entry name" value="Fumarylacetoacetase_C_sf"/>
</dbReference>
<dbReference type="PANTHER" id="PTHR43069:SF2">
    <property type="entry name" value="FUMARYLACETOACETASE"/>
    <property type="match status" value="1"/>
</dbReference>
<evidence type="ECO:0000256" key="18">
    <source>
        <dbReference type="PIRSR" id="PIRSR605959-3"/>
    </source>
</evidence>
<feature type="non-terminal residue" evidence="21">
    <location>
        <position position="810"/>
    </location>
</feature>
<evidence type="ECO:0000256" key="13">
    <source>
        <dbReference type="ARBA" id="ARBA00023232"/>
    </source>
</evidence>
<feature type="binding site" evidence="18">
    <location>
        <position position="111"/>
    </location>
    <ligand>
        <name>Ca(2+)</name>
        <dbReference type="ChEBI" id="CHEBI:29108"/>
    </ligand>
</feature>
<feature type="binding site" evidence="18">
    <location>
        <position position="4"/>
    </location>
    <ligand>
        <name>Ca(2+)</name>
        <dbReference type="ChEBI" id="CHEBI:29108"/>
    </ligand>
</feature>
<feature type="non-terminal residue" evidence="21">
    <location>
        <position position="1"/>
    </location>
</feature>
<feature type="binding site" evidence="18">
    <location>
        <position position="77"/>
    </location>
    <ligand>
        <name>Ca(2+)</name>
        <dbReference type="ChEBI" id="CHEBI:29108"/>
    </ligand>
</feature>